<keyword evidence="3" id="KW-1185">Reference proteome</keyword>
<feature type="region of interest" description="Disordered" evidence="1">
    <location>
        <begin position="1"/>
        <end position="29"/>
    </location>
</feature>
<gene>
    <name evidence="2" type="ORF">STAS_12592</name>
</gene>
<dbReference type="AlphaFoldDB" id="A0A5A7PUN7"/>
<evidence type="ECO:0000313" key="3">
    <source>
        <dbReference type="Proteomes" id="UP000325081"/>
    </source>
</evidence>
<dbReference type="EMBL" id="BKCP01005106">
    <property type="protein sequence ID" value="GER36262.1"/>
    <property type="molecule type" value="Genomic_DNA"/>
</dbReference>
<sequence>MAVVRVSTDRGKNSEDDGAENEKTKQKEKRHVCNGARVVTIGDLKMEAMGGSSSGWGLERRGWAATATVDEGSCWVEDSLLGVLVVKSSCPKKNVYTCFRPRLNLVGAGPCLGLRWTVQWAVLWTRTRKRATRWFAR</sequence>
<evidence type="ECO:0000256" key="1">
    <source>
        <dbReference type="SAM" id="MobiDB-lite"/>
    </source>
</evidence>
<reference evidence="3" key="1">
    <citation type="journal article" date="2019" name="Curr. Biol.">
        <title>Genome Sequence of Striga asiatica Provides Insight into the Evolution of Plant Parasitism.</title>
        <authorList>
            <person name="Yoshida S."/>
            <person name="Kim S."/>
            <person name="Wafula E.K."/>
            <person name="Tanskanen J."/>
            <person name="Kim Y.M."/>
            <person name="Honaas L."/>
            <person name="Yang Z."/>
            <person name="Spallek T."/>
            <person name="Conn C.E."/>
            <person name="Ichihashi Y."/>
            <person name="Cheong K."/>
            <person name="Cui S."/>
            <person name="Der J.P."/>
            <person name="Gundlach H."/>
            <person name="Jiao Y."/>
            <person name="Hori C."/>
            <person name="Ishida J.K."/>
            <person name="Kasahara H."/>
            <person name="Kiba T."/>
            <person name="Kim M.S."/>
            <person name="Koo N."/>
            <person name="Laohavisit A."/>
            <person name="Lee Y.H."/>
            <person name="Lumba S."/>
            <person name="McCourt P."/>
            <person name="Mortimer J.C."/>
            <person name="Mutuku J.M."/>
            <person name="Nomura T."/>
            <person name="Sasaki-Sekimoto Y."/>
            <person name="Seto Y."/>
            <person name="Wang Y."/>
            <person name="Wakatake T."/>
            <person name="Sakakibara H."/>
            <person name="Demura T."/>
            <person name="Yamaguchi S."/>
            <person name="Yoneyama K."/>
            <person name="Manabe R.I."/>
            <person name="Nelson D.C."/>
            <person name="Schulman A.H."/>
            <person name="Timko M.P."/>
            <person name="dePamphilis C.W."/>
            <person name="Choi D."/>
            <person name="Shirasu K."/>
        </authorList>
    </citation>
    <scope>NUCLEOTIDE SEQUENCE [LARGE SCALE GENOMIC DNA]</scope>
    <source>
        <strain evidence="3">cv. UVA1</strain>
    </source>
</reference>
<name>A0A5A7PUN7_STRAF</name>
<dbReference type="GO" id="GO:0016874">
    <property type="term" value="F:ligase activity"/>
    <property type="evidence" value="ECO:0007669"/>
    <property type="project" value="UniProtKB-KW"/>
</dbReference>
<accession>A0A5A7PUN7</accession>
<organism evidence="2 3">
    <name type="scientific">Striga asiatica</name>
    <name type="common">Asiatic witchweed</name>
    <name type="synonym">Buchnera asiatica</name>
    <dbReference type="NCBI Taxonomy" id="4170"/>
    <lineage>
        <taxon>Eukaryota</taxon>
        <taxon>Viridiplantae</taxon>
        <taxon>Streptophyta</taxon>
        <taxon>Embryophyta</taxon>
        <taxon>Tracheophyta</taxon>
        <taxon>Spermatophyta</taxon>
        <taxon>Magnoliopsida</taxon>
        <taxon>eudicotyledons</taxon>
        <taxon>Gunneridae</taxon>
        <taxon>Pentapetalae</taxon>
        <taxon>asterids</taxon>
        <taxon>lamiids</taxon>
        <taxon>Lamiales</taxon>
        <taxon>Orobanchaceae</taxon>
        <taxon>Buchnereae</taxon>
        <taxon>Striga</taxon>
    </lineage>
</organism>
<proteinExistence type="predicted"/>
<feature type="compositionally biased region" description="Basic and acidic residues" evidence="1">
    <location>
        <begin position="7"/>
        <end position="25"/>
    </location>
</feature>
<comment type="caution">
    <text evidence="2">The sequence shown here is derived from an EMBL/GenBank/DDBJ whole genome shotgun (WGS) entry which is preliminary data.</text>
</comment>
<evidence type="ECO:0000313" key="2">
    <source>
        <dbReference type="EMBL" id="GER36262.1"/>
    </source>
</evidence>
<keyword evidence="2" id="KW-0436">Ligase</keyword>
<dbReference type="Proteomes" id="UP000325081">
    <property type="component" value="Unassembled WGS sequence"/>
</dbReference>
<protein>
    <submittedName>
        <fullName evidence="2">Long-chain-fatty-acid CoA ligase</fullName>
    </submittedName>
</protein>